<dbReference type="KEGG" id="lxy:O159_04460"/>
<dbReference type="EMBL" id="CP006734">
    <property type="protein sequence ID" value="AGW40643.1"/>
    <property type="molecule type" value="Genomic_DNA"/>
</dbReference>
<feature type="signal peptide" evidence="1">
    <location>
        <begin position="1"/>
        <end position="26"/>
    </location>
</feature>
<dbReference type="HOGENOM" id="CLU_2423322_0_0_11"/>
<protein>
    <submittedName>
        <fullName evidence="2">Uncharacterized protein</fullName>
    </submittedName>
</protein>
<proteinExistence type="predicted"/>
<feature type="chain" id="PRO_5039109369" evidence="1">
    <location>
        <begin position="27"/>
        <end position="91"/>
    </location>
</feature>
<keyword evidence="3" id="KW-1185">Reference proteome</keyword>
<dbReference type="Proteomes" id="UP000016743">
    <property type="component" value="Chromosome"/>
</dbReference>
<gene>
    <name evidence="2" type="ORF">O159_04460</name>
</gene>
<name>U3PAW0_LEIXC</name>
<organism evidence="2 3">
    <name type="scientific">Leifsonia xyli subsp. cynodontis DSM 46306</name>
    <dbReference type="NCBI Taxonomy" id="1389489"/>
    <lineage>
        <taxon>Bacteria</taxon>
        <taxon>Bacillati</taxon>
        <taxon>Actinomycetota</taxon>
        <taxon>Actinomycetes</taxon>
        <taxon>Micrococcales</taxon>
        <taxon>Microbacteriaceae</taxon>
        <taxon>Leifsonia</taxon>
    </lineage>
</organism>
<dbReference type="PATRIC" id="fig|1389489.3.peg.427"/>
<evidence type="ECO:0000313" key="3">
    <source>
        <dbReference type="Proteomes" id="UP000016743"/>
    </source>
</evidence>
<dbReference type="STRING" id="1389489.O159_04460"/>
<keyword evidence="1" id="KW-0732">Signal</keyword>
<dbReference type="AlphaFoldDB" id="U3PAW0"/>
<sequence length="91" mass="9100">MKNITVIRAVATGGGVLLGSALLLGAAPIPAPAPAPVQTRVIVGAPDDLSSEVCTGRAATHTQIQTPDGVVPTVYALAGDTLDFYGETKAC</sequence>
<evidence type="ECO:0000313" key="2">
    <source>
        <dbReference type="EMBL" id="AGW40643.1"/>
    </source>
</evidence>
<accession>U3PAW0</accession>
<reference evidence="2 3" key="1">
    <citation type="journal article" date="2013" name="Genome Announc.">
        <title>Complete Genome Sequence of Leifsonia xyli subsp. cynodontis Strain DSM46306, a Gram-Positive Bacterial Pathogen of Grasses.</title>
        <authorList>
            <person name="Monteiro-Vitorello C.B."/>
            <person name="Zerillo M.M."/>
            <person name="Van Sluys M.A."/>
            <person name="Camargo L.E."/>
            <person name="Kitajima J.P."/>
        </authorList>
    </citation>
    <scope>NUCLEOTIDE SEQUENCE [LARGE SCALE GENOMIC DNA]</scope>
    <source>
        <strain evidence="2 3">DSM 46306</strain>
    </source>
</reference>
<evidence type="ECO:0000256" key="1">
    <source>
        <dbReference type="SAM" id="SignalP"/>
    </source>
</evidence>